<evidence type="ECO:0000256" key="3">
    <source>
        <dbReference type="SAM" id="SignalP"/>
    </source>
</evidence>
<dbReference type="Proteomes" id="UP001601976">
    <property type="component" value="Unassembled WGS sequence"/>
</dbReference>
<dbReference type="Gene3D" id="2.115.10.10">
    <property type="entry name" value="Tachylectin 2"/>
    <property type="match status" value="2"/>
</dbReference>
<keyword evidence="5" id="KW-1185">Reference proteome</keyword>
<reference evidence="4 5" key="1">
    <citation type="submission" date="2024-10" db="EMBL/GenBank/DDBJ databases">
        <title>The Natural Products Discovery Center: Release of the First 8490 Sequenced Strains for Exploring Actinobacteria Biosynthetic Diversity.</title>
        <authorList>
            <person name="Kalkreuter E."/>
            <person name="Kautsar S.A."/>
            <person name="Yang D."/>
            <person name="Bader C.D."/>
            <person name="Teijaro C.N."/>
            <person name="Fluegel L."/>
            <person name="Davis C.M."/>
            <person name="Simpson J.R."/>
            <person name="Lauterbach L."/>
            <person name="Steele A.D."/>
            <person name="Gui C."/>
            <person name="Meng S."/>
            <person name="Li G."/>
            <person name="Viehrig K."/>
            <person name="Ye F."/>
            <person name="Su P."/>
            <person name="Kiefer A.F."/>
            <person name="Nichols A."/>
            <person name="Cepeda A.J."/>
            <person name="Yan W."/>
            <person name="Fan B."/>
            <person name="Jiang Y."/>
            <person name="Adhikari A."/>
            <person name="Zheng C.-J."/>
            <person name="Schuster L."/>
            <person name="Cowan T.M."/>
            <person name="Smanski M.J."/>
            <person name="Chevrette M.G."/>
            <person name="De Carvalho L.P.S."/>
            <person name="Shen B."/>
        </authorList>
    </citation>
    <scope>NUCLEOTIDE SEQUENCE [LARGE SCALE GENOMIC DNA]</scope>
    <source>
        <strain evidence="4 5">NPDC003029</strain>
    </source>
</reference>
<organism evidence="4 5">
    <name type="scientific">Streptomyces flavidovirens</name>
    <dbReference type="NCBI Taxonomy" id="67298"/>
    <lineage>
        <taxon>Bacteria</taxon>
        <taxon>Bacillati</taxon>
        <taxon>Actinomycetota</taxon>
        <taxon>Actinomycetes</taxon>
        <taxon>Kitasatosporales</taxon>
        <taxon>Streptomycetaceae</taxon>
        <taxon>Streptomyces</taxon>
    </lineage>
</organism>
<proteinExistence type="predicted"/>
<dbReference type="RefSeq" id="WP_387896735.1">
    <property type="nucleotide sequence ID" value="NZ_JBIAPK010000007.1"/>
</dbReference>
<sequence>MPNYSGRPLAARGRRIAACTALALSAGMLLSAPAAADDTVPPRAGIEQVRPGPPQQPTLTLPERGERSERFAAGAEGAVDGAKPRTDIDNDGFSDLFYRANNGKLYVLASAAGDEHEYTINGDQGELSKDIIAPGDLDGGGGPEFLTLSASGKLSLFQSWGDTNTGYVTWSGTGWQAYNKVFAPGDLNGDGRGDVLARTPAGELYLYVSNGAVDSNPFRTRIKVGTGWGQFDQLSGANDVNGDGFGDVFARTTGGDLYFYAGAGNTASPLKSRVKVGTGWGQYNQIVGVDDQDGDGLGDVIARTPAGQLYSYESNGSGNFRAKQTAGSGWHGAALFVGAGSNPHFGKSEVLGLTTGGTLFYYYGLNNGLLSTRQQISDTGGWSGAKPVFASSLDDWGWGDLLEVYDNKLYNYSHEHGVYTIGSGWAQYNTIVGPGDLNGDGKGDLLTRTPGGTLYLQRGNGEGSAFASRINVGSGWGQYNKLVGAGDLTGDGRADLLARTPGGTLYLYAGTGNSSAAFKARTKIGTGWNQYTKLAAPGDINGDGRADLLAANSAGELFRYHAKGTGQFATKAKVGNGWGTYRDLY</sequence>
<dbReference type="EMBL" id="JBIAPK010000007">
    <property type="protein sequence ID" value="MFF3341766.1"/>
    <property type="molecule type" value="Genomic_DNA"/>
</dbReference>
<dbReference type="InterPro" id="IPR028994">
    <property type="entry name" value="Integrin_alpha_N"/>
</dbReference>
<dbReference type="Pfam" id="PF13517">
    <property type="entry name" value="FG-GAP_3"/>
    <property type="match status" value="1"/>
</dbReference>
<feature type="signal peptide" evidence="3">
    <location>
        <begin position="1"/>
        <end position="36"/>
    </location>
</feature>
<accession>A0ABW6RLC9</accession>
<evidence type="ECO:0000313" key="4">
    <source>
        <dbReference type="EMBL" id="MFF3341766.1"/>
    </source>
</evidence>
<evidence type="ECO:0000256" key="2">
    <source>
        <dbReference type="SAM" id="MobiDB-lite"/>
    </source>
</evidence>
<feature type="chain" id="PRO_5045183687" evidence="3">
    <location>
        <begin position="37"/>
        <end position="585"/>
    </location>
</feature>
<evidence type="ECO:0000256" key="1">
    <source>
        <dbReference type="ARBA" id="ARBA00022729"/>
    </source>
</evidence>
<dbReference type="InterPro" id="IPR013517">
    <property type="entry name" value="FG-GAP"/>
</dbReference>
<dbReference type="PANTHER" id="PTHR44103:SF1">
    <property type="entry name" value="PROPROTEIN CONVERTASE P"/>
    <property type="match status" value="1"/>
</dbReference>
<dbReference type="PANTHER" id="PTHR44103">
    <property type="entry name" value="PROPROTEIN CONVERTASE P"/>
    <property type="match status" value="1"/>
</dbReference>
<gene>
    <name evidence="4" type="ORF">ACFYWW_24070</name>
</gene>
<name>A0ABW6RLC9_9ACTN</name>
<protein>
    <submittedName>
        <fullName evidence="4">FG-GAP repeat domain-containing protein</fullName>
    </submittedName>
</protein>
<dbReference type="SUPFAM" id="SSF69318">
    <property type="entry name" value="Integrin alpha N-terminal domain"/>
    <property type="match status" value="2"/>
</dbReference>
<feature type="region of interest" description="Disordered" evidence="2">
    <location>
        <begin position="38"/>
        <end position="61"/>
    </location>
</feature>
<keyword evidence="1 3" id="KW-0732">Signal</keyword>
<comment type="caution">
    <text evidence="4">The sequence shown here is derived from an EMBL/GenBank/DDBJ whole genome shotgun (WGS) entry which is preliminary data.</text>
</comment>
<dbReference type="Pfam" id="PF01839">
    <property type="entry name" value="FG-GAP"/>
    <property type="match status" value="1"/>
</dbReference>
<evidence type="ECO:0000313" key="5">
    <source>
        <dbReference type="Proteomes" id="UP001601976"/>
    </source>
</evidence>